<protein>
    <submittedName>
        <fullName evidence="1">PD-(D/E)XK nuclease superfamily protein</fullName>
    </submittedName>
</protein>
<sequence length="408" mass="46894">MDFVGAEQLLGEFQLWNDLDSKAKRRYQAQLAPDFRLMMFLQRDENALSSYLGELLDPNGSHGQGDLYLTKFLALLPDTGFALSEDFVAAHTEFRLPSHRRMDIYLRFRNGGLAIENKPWATDQKNQLFDYARYLESQHTKAQWLLIYLSNGEVSEYTLPKQSSAALTDQVVGLDFFQLARWLEDCAQHTRAHAVRLFVEAIAQFVREQINGELIVENGQELTALILRTEKNVRAAFQISQQLHAAKRQVWQDFQASLRQQISHLHVEVLVDEGLADGASHCTLGIRFSPEDVCGPAWAFNKRNHQELYFGICAWSQEEIANMRNDAISKAMTEFCGISSSAPTKWWPWWTFDTRAFSAYPIHSNWNTDPDAWLNLMNQSENGFAAQIIDIATRFSQEFNLSLFRRKP</sequence>
<dbReference type="RefSeq" id="WP_042126135.1">
    <property type="nucleotide sequence ID" value="NZ_FZOL01000017.1"/>
</dbReference>
<evidence type="ECO:0000313" key="1">
    <source>
        <dbReference type="EMBL" id="SNS86568.1"/>
    </source>
</evidence>
<dbReference type="InterPro" id="IPR029470">
    <property type="entry name" value="PDDEXK_4"/>
</dbReference>
<organism evidence="1 2">
    <name type="scientific">Pseudomonas japonica</name>
    <dbReference type="NCBI Taxonomy" id="256466"/>
    <lineage>
        <taxon>Bacteria</taxon>
        <taxon>Pseudomonadati</taxon>
        <taxon>Pseudomonadota</taxon>
        <taxon>Gammaproteobacteria</taxon>
        <taxon>Pseudomonadales</taxon>
        <taxon>Pseudomonadaceae</taxon>
        <taxon>Pseudomonas</taxon>
    </lineage>
</organism>
<keyword evidence="2" id="KW-1185">Reference proteome</keyword>
<evidence type="ECO:0000313" key="2">
    <source>
        <dbReference type="Proteomes" id="UP000198407"/>
    </source>
</evidence>
<dbReference type="Pfam" id="PF14281">
    <property type="entry name" value="PDDEXK_4"/>
    <property type="match status" value="1"/>
</dbReference>
<reference evidence="2" key="1">
    <citation type="submission" date="2017-06" db="EMBL/GenBank/DDBJ databases">
        <authorList>
            <person name="Varghese N."/>
            <person name="Submissions S."/>
        </authorList>
    </citation>
    <scope>NUCLEOTIDE SEQUENCE [LARGE SCALE GENOMIC DNA]</scope>
    <source>
        <strain evidence="2">DSM 22348</strain>
    </source>
</reference>
<name>A0A239HZR2_9PSED</name>
<dbReference type="EMBL" id="FZOL01000017">
    <property type="protein sequence ID" value="SNS86568.1"/>
    <property type="molecule type" value="Genomic_DNA"/>
</dbReference>
<gene>
    <name evidence="1" type="ORF">SAMN05444352_11719</name>
</gene>
<dbReference type="AlphaFoldDB" id="A0A239HZR2"/>
<proteinExistence type="predicted"/>
<dbReference type="Proteomes" id="UP000198407">
    <property type="component" value="Unassembled WGS sequence"/>
</dbReference>
<accession>A0A239HZR2</accession>